<feature type="transmembrane region" description="Helical" evidence="1">
    <location>
        <begin position="6"/>
        <end position="21"/>
    </location>
</feature>
<comment type="caution">
    <text evidence="2">The sequence shown here is derived from an EMBL/GenBank/DDBJ whole genome shotgun (WGS) entry which is preliminary data.</text>
</comment>
<reference evidence="2 3" key="1">
    <citation type="submission" date="2023-03" db="EMBL/GenBank/DDBJ databases">
        <title>Bacillus Genome Sequencing.</title>
        <authorList>
            <person name="Dunlap C."/>
        </authorList>
    </citation>
    <scope>NUCLEOTIDE SEQUENCE [LARGE SCALE GENOMIC DNA]</scope>
    <source>
        <strain evidence="2 3">B-14544</strain>
    </source>
</reference>
<evidence type="ECO:0000256" key="1">
    <source>
        <dbReference type="SAM" id="Phobius"/>
    </source>
</evidence>
<gene>
    <name evidence="2" type="ORF">P4447_12000</name>
</gene>
<protein>
    <submittedName>
        <fullName evidence="2">Uncharacterized protein</fullName>
    </submittedName>
</protein>
<dbReference type="RefSeq" id="WP_327968204.1">
    <property type="nucleotide sequence ID" value="NZ_JARMQG010000147.1"/>
</dbReference>
<keyword evidence="1" id="KW-0812">Transmembrane</keyword>
<name>A0ABU6NAZ6_9BACI</name>
<feature type="transmembrane region" description="Helical" evidence="1">
    <location>
        <begin position="30"/>
        <end position="50"/>
    </location>
</feature>
<dbReference type="Proteomes" id="UP001330749">
    <property type="component" value="Unassembled WGS sequence"/>
</dbReference>
<keyword evidence="3" id="KW-1185">Reference proteome</keyword>
<sequence>MLKWAILIITILLFNTISIFMKKRLKMSEIYTTVIFGLLASTIADLYASYRFKAWGFFEVEKLEFSVLLILLGIYPAVTVMIINGIHTNPLGR</sequence>
<evidence type="ECO:0000313" key="2">
    <source>
        <dbReference type="EMBL" id="MED3563164.1"/>
    </source>
</evidence>
<keyword evidence="1" id="KW-1133">Transmembrane helix</keyword>
<proteinExistence type="predicted"/>
<keyword evidence="1" id="KW-0472">Membrane</keyword>
<feature type="transmembrane region" description="Helical" evidence="1">
    <location>
        <begin position="65"/>
        <end position="86"/>
    </location>
</feature>
<dbReference type="EMBL" id="JARMQG010000147">
    <property type="protein sequence ID" value="MED3563164.1"/>
    <property type="molecule type" value="Genomic_DNA"/>
</dbReference>
<organism evidence="2 3">
    <name type="scientific">Bacillus xiapuensis</name>
    <dbReference type="NCBI Taxonomy" id="2014075"/>
    <lineage>
        <taxon>Bacteria</taxon>
        <taxon>Bacillati</taxon>
        <taxon>Bacillota</taxon>
        <taxon>Bacilli</taxon>
        <taxon>Bacillales</taxon>
        <taxon>Bacillaceae</taxon>
        <taxon>Bacillus</taxon>
    </lineage>
</organism>
<accession>A0ABU6NAZ6</accession>
<evidence type="ECO:0000313" key="3">
    <source>
        <dbReference type="Proteomes" id="UP001330749"/>
    </source>
</evidence>